<evidence type="ECO:0000256" key="1">
    <source>
        <dbReference type="ARBA" id="ARBA00022898"/>
    </source>
</evidence>
<gene>
    <name evidence="6" type="ORF">N801_18070</name>
</gene>
<dbReference type="InterPro" id="IPR000653">
    <property type="entry name" value="DegT/StrS_aminotransferase"/>
</dbReference>
<dbReference type="EMBL" id="AVPL01000063">
    <property type="protein sequence ID" value="KGN39911.1"/>
    <property type="molecule type" value="Genomic_DNA"/>
</dbReference>
<dbReference type="GO" id="GO:0000271">
    <property type="term" value="P:polysaccharide biosynthetic process"/>
    <property type="evidence" value="ECO:0007669"/>
    <property type="project" value="TreeGrafter"/>
</dbReference>
<dbReference type="GO" id="GO:0030170">
    <property type="term" value="F:pyridoxal phosphate binding"/>
    <property type="evidence" value="ECO:0007669"/>
    <property type="project" value="TreeGrafter"/>
</dbReference>
<dbReference type="AlphaFoldDB" id="A0A0A0JWC2"/>
<dbReference type="Gene3D" id="3.40.640.10">
    <property type="entry name" value="Type I PLP-dependent aspartate aminotransferase-like (Major domain)"/>
    <property type="match status" value="1"/>
</dbReference>
<reference evidence="6 7" key="1">
    <citation type="submission" date="2013-08" db="EMBL/GenBank/DDBJ databases">
        <title>The genome sequence of Knoellia aerolata.</title>
        <authorList>
            <person name="Zhu W."/>
            <person name="Wang G."/>
        </authorList>
    </citation>
    <scope>NUCLEOTIDE SEQUENCE [LARGE SCALE GENOMIC DNA]</scope>
    <source>
        <strain evidence="6 7">DSM 18566</strain>
    </source>
</reference>
<dbReference type="Pfam" id="PF01041">
    <property type="entry name" value="DegT_DnrJ_EryC1"/>
    <property type="match status" value="1"/>
</dbReference>
<dbReference type="Proteomes" id="UP000030013">
    <property type="component" value="Unassembled WGS sequence"/>
</dbReference>
<evidence type="ECO:0000256" key="2">
    <source>
        <dbReference type="ARBA" id="ARBA00037999"/>
    </source>
</evidence>
<evidence type="ECO:0000313" key="6">
    <source>
        <dbReference type="EMBL" id="KGN39911.1"/>
    </source>
</evidence>
<dbReference type="PIRSF" id="PIRSF000390">
    <property type="entry name" value="PLP_StrS"/>
    <property type="match status" value="1"/>
</dbReference>
<feature type="modified residue" description="N6-(pyridoxal phosphate)lysine" evidence="4">
    <location>
        <position position="187"/>
    </location>
</feature>
<comment type="caution">
    <text evidence="6">The sequence shown here is derived from an EMBL/GenBank/DDBJ whole genome shotgun (WGS) entry which is preliminary data.</text>
</comment>
<dbReference type="SUPFAM" id="SSF53383">
    <property type="entry name" value="PLP-dependent transferases"/>
    <property type="match status" value="1"/>
</dbReference>
<dbReference type="STRING" id="1385519.N801_18070"/>
<dbReference type="OrthoDB" id="9804264at2"/>
<dbReference type="PANTHER" id="PTHR30244">
    <property type="entry name" value="TRANSAMINASE"/>
    <property type="match status" value="1"/>
</dbReference>
<name>A0A0A0JWC2_9MICO</name>
<dbReference type="Gene3D" id="3.90.1150.10">
    <property type="entry name" value="Aspartate Aminotransferase, domain 1"/>
    <property type="match status" value="1"/>
</dbReference>
<organism evidence="6 7">
    <name type="scientific">Knoellia aerolata DSM 18566</name>
    <dbReference type="NCBI Taxonomy" id="1385519"/>
    <lineage>
        <taxon>Bacteria</taxon>
        <taxon>Bacillati</taxon>
        <taxon>Actinomycetota</taxon>
        <taxon>Actinomycetes</taxon>
        <taxon>Micrococcales</taxon>
        <taxon>Intrasporangiaceae</taxon>
        <taxon>Knoellia</taxon>
    </lineage>
</organism>
<keyword evidence="1 4" id="KW-0663">Pyridoxal phosphate</keyword>
<dbReference type="InterPro" id="IPR015422">
    <property type="entry name" value="PyrdxlP-dep_Trfase_small"/>
</dbReference>
<sequence length="372" mass="39544">MRAIPLVDLAAQHVQVADEVLDGFAQVLDAGDFIGGKAVAAFEQEYALFTGARFCVGVGNGTDALEMALRAVEVGHGHEVILPANTFIATAEAVVRTGARPVLVDVDEDALLIDPVAVEAAVTSRTRAVLPVDLYGQVAPFEQLPASLAERGIAVIEDGAQSQGASRHGRSAGTFGRLAATSFYPGKNLGAYGDAGAVLTDDPDLAEQVRLMGAHGSPAKYVHSRFGFNSRLDTLQAVVLRAKLRRLHEWNEQRRDAATRYDKLLSATPGVRLPTTLPGNEPVWHLYVVRVAHRDAVLERLHAEGVGAGVHYPVPVHLTPAMAGLGLGHGSFPVSERAATEIISLPLFPGITPAQQERVVDVLRRALRPDAG</sequence>
<evidence type="ECO:0000256" key="4">
    <source>
        <dbReference type="PIRSR" id="PIRSR000390-2"/>
    </source>
</evidence>
<dbReference type="CDD" id="cd00616">
    <property type="entry name" value="AHBA_syn"/>
    <property type="match status" value="1"/>
</dbReference>
<dbReference type="InterPro" id="IPR015424">
    <property type="entry name" value="PyrdxlP-dep_Trfase"/>
</dbReference>
<dbReference type="PANTHER" id="PTHR30244:SF36">
    <property type="entry name" value="3-OXO-GLUCOSE-6-PHOSPHATE:GLUTAMATE AMINOTRANSFERASE"/>
    <property type="match status" value="1"/>
</dbReference>
<comment type="similarity">
    <text evidence="2 5">Belongs to the DegT/DnrJ/EryC1 family.</text>
</comment>
<protein>
    <submittedName>
        <fullName evidence="6">Pleiotropic regulatory protein</fullName>
    </submittedName>
</protein>
<evidence type="ECO:0000313" key="7">
    <source>
        <dbReference type="Proteomes" id="UP000030013"/>
    </source>
</evidence>
<feature type="active site" description="Proton acceptor" evidence="3">
    <location>
        <position position="187"/>
    </location>
</feature>
<evidence type="ECO:0000256" key="5">
    <source>
        <dbReference type="RuleBase" id="RU004508"/>
    </source>
</evidence>
<dbReference type="GO" id="GO:0008483">
    <property type="term" value="F:transaminase activity"/>
    <property type="evidence" value="ECO:0007669"/>
    <property type="project" value="TreeGrafter"/>
</dbReference>
<proteinExistence type="inferred from homology"/>
<evidence type="ECO:0000256" key="3">
    <source>
        <dbReference type="PIRSR" id="PIRSR000390-1"/>
    </source>
</evidence>
<dbReference type="eggNOG" id="COG0399">
    <property type="taxonomic scope" value="Bacteria"/>
</dbReference>
<accession>A0A0A0JWC2</accession>
<dbReference type="InterPro" id="IPR015421">
    <property type="entry name" value="PyrdxlP-dep_Trfase_major"/>
</dbReference>
<keyword evidence="7" id="KW-1185">Reference proteome</keyword>